<dbReference type="OrthoDB" id="9790745at2"/>
<gene>
    <name evidence="1" type="ORF">AOC05_08025</name>
</gene>
<dbReference type="EMBL" id="CP012677">
    <property type="protein sequence ID" value="ALE92292.1"/>
    <property type="molecule type" value="Genomic_DNA"/>
</dbReference>
<evidence type="ECO:0000313" key="2">
    <source>
        <dbReference type="Proteomes" id="UP000062833"/>
    </source>
</evidence>
<reference evidence="2" key="1">
    <citation type="submission" date="2015-09" db="EMBL/GenBank/DDBJ databases">
        <title>Complete genome of Arthrobacter alpinus strain R3.8.</title>
        <authorList>
            <person name="See-Too W.S."/>
            <person name="Chan K.G."/>
        </authorList>
    </citation>
    <scope>NUCLEOTIDE SEQUENCE [LARGE SCALE GENOMIC DNA]</scope>
    <source>
        <strain evidence="2">R3.8</strain>
    </source>
</reference>
<dbReference type="PANTHER" id="PTHR36849:SF1">
    <property type="entry name" value="CYTOPLASMIC PROTEIN"/>
    <property type="match status" value="1"/>
</dbReference>
<dbReference type="Pfam" id="PF22752">
    <property type="entry name" value="DUF488-N3i"/>
    <property type="match status" value="1"/>
</dbReference>
<keyword evidence="2" id="KW-1185">Reference proteome</keyword>
<dbReference type="RefSeq" id="WP_062006784.1">
    <property type="nucleotide sequence ID" value="NZ_CP012677.1"/>
</dbReference>
<dbReference type="PANTHER" id="PTHR36849">
    <property type="entry name" value="CYTOPLASMIC PROTEIN-RELATED"/>
    <property type="match status" value="1"/>
</dbReference>
<proteinExistence type="predicted"/>
<protein>
    <recommendedName>
        <fullName evidence="3">MarR family transcriptional regulator</fullName>
    </recommendedName>
</protein>
<name>A0A0M4QFK3_9MICC</name>
<organism evidence="1 2">
    <name type="scientific">Arthrobacter alpinus</name>
    <dbReference type="NCBI Taxonomy" id="656366"/>
    <lineage>
        <taxon>Bacteria</taxon>
        <taxon>Bacillati</taxon>
        <taxon>Actinomycetota</taxon>
        <taxon>Actinomycetes</taxon>
        <taxon>Micrococcales</taxon>
        <taxon>Micrococcaceae</taxon>
        <taxon>Arthrobacter</taxon>
    </lineage>
</organism>
<accession>A0A0M4QFK3</accession>
<dbReference type="InterPro" id="IPR052552">
    <property type="entry name" value="YeaO-like"/>
</dbReference>
<dbReference type="KEGG" id="aaq:AOC05_08025"/>
<sequence>MSAVRILRVYEQPEPGEFRVLVDRLWPRGISKDKVDVWLKEVAPSAEVRNEFDHQAKRFLAFQRHYRAELAANDAVGTLQDLLAAHPKVVLLYGAKDPIMNQAAVLLEFLDASGR</sequence>
<evidence type="ECO:0008006" key="3">
    <source>
        <dbReference type="Google" id="ProtNLM"/>
    </source>
</evidence>
<dbReference type="PATRIC" id="fig|656366.3.peg.1713"/>
<evidence type="ECO:0000313" key="1">
    <source>
        <dbReference type="EMBL" id="ALE92292.1"/>
    </source>
</evidence>
<dbReference type="AlphaFoldDB" id="A0A0M4QFK3"/>
<dbReference type="Proteomes" id="UP000062833">
    <property type="component" value="Chromosome"/>
</dbReference>